<proteinExistence type="predicted"/>
<name>A0A9N8NEZ1_9BURK</name>
<sequence length="499" mass="52328">MQVDSSSSRQNVTAPVAMEQSGVQSTQSTQASVQPAVYDTSGAGNTQQSDSGSAGPVPVQNGLPPPGLNVGTQWKLGPDGEHQYVGYFPAPNPHPGNQQGETQWDVFKRGVTDGATHPGQTIGKIVDMSKKDGSHSGEEAGKKVDNTLEKLPVVGDALGITRGVAGQKNPDGSPVVPSAPNAQPDASESVSPRSGGKAPGTPASEAPSMTKPGEQPAPSKTLPVVSNGASRTSETIRPTTAEPQATAPKEGKRGTNTPSTSEAHFDVPAQYAAKPSGNLQADRNSPGIFRDDKGQAYIQAADKNWAVQYDKANGTWRAYSPDDGSKVQYPVRLDEQGNWQVHNDVGLKGGNPGDTAAGGSNLSNRDRLNTEVQKSPTGNEPGSYPGSVNIVNNLLQRLGINLSDQSADSIINSVRQVDAGELAHAAASAREVWTFARDVADPNLSMRDRSAAALGMVLNGIAAPAAMAQFDLENYHFGRNQSADLRRATQMFMQFDPHA</sequence>
<dbReference type="RefSeq" id="WP_211621356.1">
    <property type="nucleotide sequence ID" value="NZ_CAJNAZ010000032.1"/>
</dbReference>
<comment type="caution">
    <text evidence="2">The sequence shown here is derived from an EMBL/GenBank/DDBJ whole genome shotgun (WGS) entry which is preliminary data.</text>
</comment>
<feature type="compositionally biased region" description="Polar residues" evidence="1">
    <location>
        <begin position="370"/>
        <end position="380"/>
    </location>
</feature>
<organism evidence="2 3">
    <name type="scientific">Paraburkholderia domus</name>
    <dbReference type="NCBI Taxonomy" id="2793075"/>
    <lineage>
        <taxon>Bacteria</taxon>
        <taxon>Pseudomonadati</taxon>
        <taxon>Pseudomonadota</taxon>
        <taxon>Betaproteobacteria</taxon>
        <taxon>Burkholderiales</taxon>
        <taxon>Burkholderiaceae</taxon>
        <taxon>Paraburkholderia</taxon>
    </lineage>
</organism>
<feature type="region of interest" description="Disordered" evidence="1">
    <location>
        <begin position="1"/>
        <end position="76"/>
    </location>
</feature>
<feature type="compositionally biased region" description="Low complexity" evidence="1">
    <location>
        <begin position="20"/>
        <end position="34"/>
    </location>
</feature>
<feature type="compositionally biased region" description="Polar residues" evidence="1">
    <location>
        <begin position="1"/>
        <end position="13"/>
    </location>
</feature>
<feature type="compositionally biased region" description="Polar residues" evidence="1">
    <location>
        <begin position="180"/>
        <end position="192"/>
    </location>
</feature>
<dbReference type="AlphaFoldDB" id="A0A9N8NEZ1"/>
<feature type="compositionally biased region" description="Polar residues" evidence="1">
    <location>
        <begin position="227"/>
        <end position="243"/>
    </location>
</feature>
<evidence type="ECO:0000313" key="2">
    <source>
        <dbReference type="EMBL" id="CAE6963332.1"/>
    </source>
</evidence>
<dbReference type="Proteomes" id="UP000675121">
    <property type="component" value="Unassembled WGS sequence"/>
</dbReference>
<feature type="region of interest" description="Disordered" evidence="1">
    <location>
        <begin position="162"/>
        <end position="262"/>
    </location>
</feature>
<protein>
    <submittedName>
        <fullName evidence="2">Uncharacterized protein</fullName>
    </submittedName>
</protein>
<keyword evidence="3" id="KW-1185">Reference proteome</keyword>
<accession>A0A9N8NEZ1</accession>
<feature type="compositionally biased region" description="Polar residues" evidence="1">
    <location>
        <begin position="42"/>
        <end position="52"/>
    </location>
</feature>
<evidence type="ECO:0000256" key="1">
    <source>
        <dbReference type="SAM" id="MobiDB-lite"/>
    </source>
</evidence>
<feature type="region of interest" description="Disordered" evidence="1">
    <location>
        <begin position="344"/>
        <end position="385"/>
    </location>
</feature>
<dbReference type="EMBL" id="CAJNAS010000034">
    <property type="protein sequence ID" value="CAE6963332.1"/>
    <property type="molecule type" value="Genomic_DNA"/>
</dbReference>
<gene>
    <name evidence="2" type="ORF">R70211_07131</name>
</gene>
<evidence type="ECO:0000313" key="3">
    <source>
        <dbReference type="Proteomes" id="UP000675121"/>
    </source>
</evidence>
<feature type="region of interest" description="Disordered" evidence="1">
    <location>
        <begin position="129"/>
        <end position="148"/>
    </location>
</feature>
<reference evidence="2" key="1">
    <citation type="submission" date="2021-02" db="EMBL/GenBank/DDBJ databases">
        <authorList>
            <person name="Vanwijnsberghe S."/>
        </authorList>
    </citation>
    <scope>NUCLEOTIDE SEQUENCE</scope>
    <source>
        <strain evidence="2">R-70211</strain>
    </source>
</reference>